<feature type="transmembrane region" description="Helical" evidence="1">
    <location>
        <begin position="6"/>
        <end position="27"/>
    </location>
</feature>
<dbReference type="OrthoDB" id="3577548at2"/>
<keyword evidence="1" id="KW-0472">Membrane</keyword>
<feature type="transmembrane region" description="Helical" evidence="1">
    <location>
        <begin position="48"/>
        <end position="67"/>
    </location>
</feature>
<keyword evidence="3" id="KW-1185">Reference proteome</keyword>
<name>A0A4R2JXZ5_9PSEU</name>
<dbReference type="AlphaFoldDB" id="A0A4R2JXZ5"/>
<proteinExistence type="predicted"/>
<accession>A0A4R2JXZ5</accession>
<keyword evidence="1" id="KW-0812">Transmembrane</keyword>
<sequence>MLDLIALIVVIVALVGVLAHVGYLAMLNSAAKRRAGGGDVARYITSRWPVAGVTTAGAVIAGLFSLGGGFLDVLAILLGAASGGVAIKALESTQKKYKSDS</sequence>
<evidence type="ECO:0000313" key="2">
    <source>
        <dbReference type="EMBL" id="TCO65453.1"/>
    </source>
</evidence>
<dbReference type="EMBL" id="SLWS01000001">
    <property type="protein sequence ID" value="TCO65453.1"/>
    <property type="molecule type" value="Genomic_DNA"/>
</dbReference>
<comment type="caution">
    <text evidence="2">The sequence shown here is derived from an EMBL/GenBank/DDBJ whole genome shotgun (WGS) entry which is preliminary data.</text>
</comment>
<evidence type="ECO:0000313" key="3">
    <source>
        <dbReference type="Proteomes" id="UP000295680"/>
    </source>
</evidence>
<gene>
    <name evidence="2" type="ORF">EV192_1011245</name>
</gene>
<keyword evidence="1" id="KW-1133">Transmembrane helix</keyword>
<dbReference type="Proteomes" id="UP000295680">
    <property type="component" value="Unassembled WGS sequence"/>
</dbReference>
<reference evidence="2 3" key="1">
    <citation type="submission" date="2019-03" db="EMBL/GenBank/DDBJ databases">
        <title>Genomic Encyclopedia of Type Strains, Phase IV (KMG-IV): sequencing the most valuable type-strain genomes for metagenomic binning, comparative biology and taxonomic classification.</title>
        <authorList>
            <person name="Goeker M."/>
        </authorList>
    </citation>
    <scope>NUCLEOTIDE SEQUENCE [LARGE SCALE GENOMIC DNA]</scope>
    <source>
        <strain evidence="2 3">DSM 45934</strain>
    </source>
</reference>
<organism evidence="2 3">
    <name type="scientific">Actinocrispum wychmicini</name>
    <dbReference type="NCBI Taxonomy" id="1213861"/>
    <lineage>
        <taxon>Bacteria</taxon>
        <taxon>Bacillati</taxon>
        <taxon>Actinomycetota</taxon>
        <taxon>Actinomycetes</taxon>
        <taxon>Pseudonocardiales</taxon>
        <taxon>Pseudonocardiaceae</taxon>
        <taxon>Actinocrispum</taxon>
    </lineage>
</organism>
<dbReference type="RefSeq" id="WP_132111855.1">
    <property type="nucleotide sequence ID" value="NZ_SLWS01000001.1"/>
</dbReference>
<evidence type="ECO:0000256" key="1">
    <source>
        <dbReference type="SAM" id="Phobius"/>
    </source>
</evidence>
<protein>
    <submittedName>
        <fullName evidence="2">Uncharacterized protein</fullName>
    </submittedName>
</protein>